<organism evidence="1 2">
    <name type="scientific">Nephila pilipes</name>
    <name type="common">Giant wood spider</name>
    <name type="synonym">Nephila maculata</name>
    <dbReference type="NCBI Taxonomy" id="299642"/>
    <lineage>
        <taxon>Eukaryota</taxon>
        <taxon>Metazoa</taxon>
        <taxon>Ecdysozoa</taxon>
        <taxon>Arthropoda</taxon>
        <taxon>Chelicerata</taxon>
        <taxon>Arachnida</taxon>
        <taxon>Araneae</taxon>
        <taxon>Araneomorphae</taxon>
        <taxon>Entelegynae</taxon>
        <taxon>Araneoidea</taxon>
        <taxon>Nephilidae</taxon>
        <taxon>Nephila</taxon>
    </lineage>
</organism>
<keyword evidence="2" id="KW-1185">Reference proteome</keyword>
<sequence>MQGKANSSAGHKFQHYVHDKKSLCERAQDMQYANFPSEAKRIDISPATILRAPCLKRRFATNVLGFGFGDESSAVDKSRVTMTDVIYHD</sequence>
<proteinExistence type="predicted"/>
<reference evidence="1" key="1">
    <citation type="submission" date="2020-08" db="EMBL/GenBank/DDBJ databases">
        <title>Multicomponent nature underlies the extraordinary mechanical properties of spider dragline silk.</title>
        <authorList>
            <person name="Kono N."/>
            <person name="Nakamura H."/>
            <person name="Mori M."/>
            <person name="Yoshida Y."/>
            <person name="Ohtoshi R."/>
            <person name="Malay A.D."/>
            <person name="Moran D.A.P."/>
            <person name="Tomita M."/>
            <person name="Numata K."/>
            <person name="Arakawa K."/>
        </authorList>
    </citation>
    <scope>NUCLEOTIDE SEQUENCE</scope>
</reference>
<gene>
    <name evidence="1" type="ORF">NPIL_53871</name>
</gene>
<evidence type="ECO:0000313" key="1">
    <source>
        <dbReference type="EMBL" id="GFT60364.1"/>
    </source>
</evidence>
<dbReference type="AlphaFoldDB" id="A0A8X6PCP1"/>
<accession>A0A8X6PCP1</accession>
<dbReference type="Proteomes" id="UP000887013">
    <property type="component" value="Unassembled WGS sequence"/>
</dbReference>
<name>A0A8X6PCP1_NEPPI</name>
<evidence type="ECO:0000313" key="2">
    <source>
        <dbReference type="Proteomes" id="UP000887013"/>
    </source>
</evidence>
<protein>
    <submittedName>
        <fullName evidence="1">Uncharacterized protein</fullName>
    </submittedName>
</protein>
<comment type="caution">
    <text evidence="1">The sequence shown here is derived from an EMBL/GenBank/DDBJ whole genome shotgun (WGS) entry which is preliminary data.</text>
</comment>
<dbReference type="EMBL" id="BMAW01018810">
    <property type="protein sequence ID" value="GFT60364.1"/>
    <property type="molecule type" value="Genomic_DNA"/>
</dbReference>